<protein>
    <submittedName>
        <fullName evidence="2">Uncharacterized protein</fullName>
    </submittedName>
</protein>
<accession>A0A5J5ETQ5</accession>
<reference evidence="2 3" key="1">
    <citation type="submission" date="2019-09" db="EMBL/GenBank/DDBJ databases">
        <title>Draft genome of the ectomycorrhizal ascomycete Sphaerosporella brunnea.</title>
        <authorList>
            <consortium name="DOE Joint Genome Institute"/>
            <person name="Benucci G.M."/>
            <person name="Marozzi G."/>
            <person name="Antonielli L."/>
            <person name="Sanchez S."/>
            <person name="Marco P."/>
            <person name="Wang X."/>
            <person name="Falini L.B."/>
            <person name="Barry K."/>
            <person name="Haridas S."/>
            <person name="Lipzen A."/>
            <person name="Labutti K."/>
            <person name="Grigoriev I.V."/>
            <person name="Murat C."/>
            <person name="Martin F."/>
            <person name="Albertini E."/>
            <person name="Donnini D."/>
            <person name="Bonito G."/>
        </authorList>
    </citation>
    <scope>NUCLEOTIDE SEQUENCE [LARGE SCALE GENOMIC DNA]</scope>
    <source>
        <strain evidence="2 3">Sb_GMNB300</strain>
    </source>
</reference>
<dbReference type="AlphaFoldDB" id="A0A5J5ETQ5"/>
<feature type="compositionally biased region" description="Basic and acidic residues" evidence="1">
    <location>
        <begin position="10"/>
        <end position="19"/>
    </location>
</feature>
<dbReference type="OrthoDB" id="76567at2759"/>
<gene>
    <name evidence="2" type="ORF">FN846DRAFT_985808</name>
</gene>
<dbReference type="EMBL" id="VXIS01000120">
    <property type="protein sequence ID" value="KAA8903273.1"/>
    <property type="molecule type" value="Genomic_DNA"/>
</dbReference>
<feature type="region of interest" description="Disordered" evidence="1">
    <location>
        <begin position="1"/>
        <end position="37"/>
    </location>
</feature>
<proteinExistence type="predicted"/>
<feature type="region of interest" description="Disordered" evidence="1">
    <location>
        <begin position="254"/>
        <end position="293"/>
    </location>
</feature>
<evidence type="ECO:0000313" key="3">
    <source>
        <dbReference type="Proteomes" id="UP000326924"/>
    </source>
</evidence>
<evidence type="ECO:0000256" key="1">
    <source>
        <dbReference type="SAM" id="MobiDB-lite"/>
    </source>
</evidence>
<name>A0A5J5ETQ5_9PEZI</name>
<organism evidence="2 3">
    <name type="scientific">Sphaerosporella brunnea</name>
    <dbReference type="NCBI Taxonomy" id="1250544"/>
    <lineage>
        <taxon>Eukaryota</taxon>
        <taxon>Fungi</taxon>
        <taxon>Dikarya</taxon>
        <taxon>Ascomycota</taxon>
        <taxon>Pezizomycotina</taxon>
        <taxon>Pezizomycetes</taxon>
        <taxon>Pezizales</taxon>
        <taxon>Pyronemataceae</taxon>
        <taxon>Sphaerosporella</taxon>
    </lineage>
</organism>
<keyword evidence="3" id="KW-1185">Reference proteome</keyword>
<comment type="caution">
    <text evidence="2">The sequence shown here is derived from an EMBL/GenBank/DDBJ whole genome shotgun (WGS) entry which is preliminary data.</text>
</comment>
<dbReference type="Proteomes" id="UP000326924">
    <property type="component" value="Unassembled WGS sequence"/>
</dbReference>
<evidence type="ECO:0000313" key="2">
    <source>
        <dbReference type="EMBL" id="KAA8903273.1"/>
    </source>
</evidence>
<dbReference type="InParanoid" id="A0A5J5ETQ5"/>
<sequence>MSSTPPQTPRSHETGDRPVHGAAAAASSPKNRATPPHTRIEYPSVVALCNAIDNFLNATAIAEEDLAIKVSHDQFLSHEVTTTLSECTRQRRRFSYNPETQHLHIFGMARPLHDSLSTHMSRVVVKMAWDHWFTQDEILQFDTAVCQFVLPRSGYTGKTGSGNKKIPAWHKTPDVVAKYSDEQGDTYPLLVGEVGFSETYEDLVSDARQWLLKEPKVRLVILVKISEDSVARKQWQKARRDAIEDFIDRFCDAPARPKPCQKPKIVPPKPEQEPTATTGGKHQHGDDHGSESDAELYSEIGSALEVKDWVGPITVFMEFWRRDEAGQPVRQGERMQIMPAPPTDATPEFRITDFIRQPITDPNRTRRFDIPDYRNTVLPAAVRGLAKFRAIDACRSRVRNPPPPCRSLPQQPSLLPFARSIHAGLSRAKLLI</sequence>